<keyword evidence="4" id="KW-0472">Membrane</keyword>
<sequence length="215" mass="23614">MERTERATDSLPARLFLLACDVEAERVKWGDELGYAVRAGVLAELTARGCLREEGRKARPVGDRRTGDPVLDGVLREIAGLPRPKSWSALVRRERRRTCLALEGQLAKSGAISVESRTLRRKRVTVHERDLPARLRAEAAATLTGSEPAGRIEPLRAALASMAALSRLCPELNWRVRYANRRRLKELTERAGPAGRGLKKALDTRRAAHNGGGGG</sequence>
<evidence type="ECO:0000256" key="3">
    <source>
        <dbReference type="ARBA" id="ARBA00023121"/>
    </source>
</evidence>
<name>A0ABP6CI97_9ACTN</name>
<dbReference type="EMBL" id="BAAARJ010000009">
    <property type="protein sequence ID" value="GAA2616673.1"/>
    <property type="molecule type" value="Genomic_DNA"/>
</dbReference>
<dbReference type="InterPro" id="IPR038261">
    <property type="entry name" value="GPP34-like_sf"/>
</dbReference>
<dbReference type="InterPro" id="IPR008628">
    <property type="entry name" value="GPP34-like"/>
</dbReference>
<dbReference type="Gene3D" id="1.10.3630.10">
    <property type="entry name" value="yeast vps74-n-term truncation variant domain like"/>
    <property type="match status" value="1"/>
</dbReference>
<evidence type="ECO:0000313" key="7">
    <source>
        <dbReference type="Proteomes" id="UP001501447"/>
    </source>
</evidence>
<organism evidence="6 7">
    <name type="scientific">Streptomyces axinellae</name>
    <dbReference type="NCBI Taxonomy" id="552788"/>
    <lineage>
        <taxon>Bacteria</taxon>
        <taxon>Bacillati</taxon>
        <taxon>Actinomycetota</taxon>
        <taxon>Actinomycetes</taxon>
        <taxon>Kitasatosporales</taxon>
        <taxon>Streptomycetaceae</taxon>
        <taxon>Streptomyces</taxon>
    </lineage>
</organism>
<evidence type="ECO:0000256" key="2">
    <source>
        <dbReference type="ARBA" id="ARBA00023034"/>
    </source>
</evidence>
<reference evidence="7" key="1">
    <citation type="journal article" date="2019" name="Int. J. Syst. Evol. Microbiol.">
        <title>The Global Catalogue of Microorganisms (GCM) 10K type strain sequencing project: providing services to taxonomists for standard genome sequencing and annotation.</title>
        <authorList>
            <consortium name="The Broad Institute Genomics Platform"/>
            <consortium name="The Broad Institute Genome Sequencing Center for Infectious Disease"/>
            <person name="Wu L."/>
            <person name="Ma J."/>
        </authorList>
    </citation>
    <scope>NUCLEOTIDE SEQUENCE [LARGE SCALE GENOMIC DNA]</scope>
    <source>
        <strain evidence="7">JCM 16373</strain>
    </source>
</reference>
<evidence type="ECO:0008006" key="8">
    <source>
        <dbReference type="Google" id="ProtNLM"/>
    </source>
</evidence>
<evidence type="ECO:0000256" key="4">
    <source>
        <dbReference type="ARBA" id="ARBA00023136"/>
    </source>
</evidence>
<evidence type="ECO:0000256" key="5">
    <source>
        <dbReference type="SAM" id="MobiDB-lite"/>
    </source>
</evidence>
<protein>
    <recommendedName>
        <fullName evidence="8">GPP34 family phosphoprotein</fullName>
    </recommendedName>
</protein>
<keyword evidence="7" id="KW-1185">Reference proteome</keyword>
<dbReference type="RefSeq" id="WP_344566615.1">
    <property type="nucleotide sequence ID" value="NZ_BAAARJ010000009.1"/>
</dbReference>
<accession>A0ABP6CI97</accession>
<comment type="subcellular location">
    <subcellularLocation>
        <location evidence="1">Golgi apparatus membrane</location>
        <topology evidence="1">Peripheral membrane protein</topology>
        <orientation evidence="1">Cytoplasmic side</orientation>
    </subcellularLocation>
</comment>
<dbReference type="Proteomes" id="UP001501447">
    <property type="component" value="Unassembled WGS sequence"/>
</dbReference>
<comment type="caution">
    <text evidence="6">The sequence shown here is derived from an EMBL/GenBank/DDBJ whole genome shotgun (WGS) entry which is preliminary data.</text>
</comment>
<proteinExistence type="predicted"/>
<evidence type="ECO:0000256" key="1">
    <source>
        <dbReference type="ARBA" id="ARBA00004255"/>
    </source>
</evidence>
<evidence type="ECO:0000313" key="6">
    <source>
        <dbReference type="EMBL" id="GAA2616673.1"/>
    </source>
</evidence>
<dbReference type="Pfam" id="PF05719">
    <property type="entry name" value="GPP34"/>
    <property type="match status" value="1"/>
</dbReference>
<keyword evidence="2" id="KW-0333">Golgi apparatus</keyword>
<feature type="region of interest" description="Disordered" evidence="5">
    <location>
        <begin position="190"/>
        <end position="215"/>
    </location>
</feature>
<keyword evidence="3" id="KW-0446">Lipid-binding</keyword>
<gene>
    <name evidence="6" type="ORF">GCM10009863_33050</name>
</gene>